<dbReference type="SMART" id="SM00192">
    <property type="entry name" value="LDLa"/>
    <property type="match status" value="8"/>
</dbReference>
<evidence type="ECO:0000259" key="13">
    <source>
        <dbReference type="PROSITE" id="PS50923"/>
    </source>
</evidence>
<dbReference type="SUPFAM" id="SSF57424">
    <property type="entry name" value="LDL receptor-like module"/>
    <property type="match status" value="7"/>
</dbReference>
<feature type="disulfide bond" evidence="10">
    <location>
        <begin position="66"/>
        <end position="78"/>
    </location>
</feature>
<dbReference type="PROSITE" id="PS01209">
    <property type="entry name" value="LDLRA_1"/>
    <property type="match status" value="4"/>
</dbReference>
<feature type="disulfide bond" evidence="10">
    <location>
        <begin position="332"/>
        <end position="350"/>
    </location>
</feature>
<keyword evidence="6" id="KW-1133">Transmembrane helix</keyword>
<evidence type="ECO:0000313" key="14">
    <source>
        <dbReference type="EMBL" id="JAD12991.1"/>
    </source>
</evidence>
<dbReference type="RefSeq" id="XP_054084010.1">
    <property type="nucleotide sequence ID" value="XM_054228035.1"/>
</dbReference>
<evidence type="ECO:0000256" key="8">
    <source>
        <dbReference type="ARBA" id="ARBA00023157"/>
    </source>
</evidence>
<name>A0A0A1XPN0_ZEUCU</name>
<dbReference type="CDD" id="cd00033">
    <property type="entry name" value="CCP"/>
    <property type="match status" value="1"/>
</dbReference>
<dbReference type="GO" id="GO:0005886">
    <property type="term" value="C:plasma membrane"/>
    <property type="evidence" value="ECO:0007669"/>
    <property type="project" value="TreeGrafter"/>
</dbReference>
<keyword evidence="14" id="KW-0675">Receptor</keyword>
<proteinExistence type="predicted"/>
<evidence type="ECO:0000256" key="7">
    <source>
        <dbReference type="ARBA" id="ARBA00023136"/>
    </source>
</evidence>
<dbReference type="CDD" id="cd00112">
    <property type="entry name" value="LDLa"/>
    <property type="match status" value="6"/>
</dbReference>
<feature type="disulfide bond" evidence="10">
    <location>
        <begin position="155"/>
        <end position="167"/>
    </location>
</feature>
<dbReference type="InterPro" id="IPR035976">
    <property type="entry name" value="Sushi/SCR/CCP_sf"/>
</dbReference>
<dbReference type="SMART" id="SM00032">
    <property type="entry name" value="CCP"/>
    <property type="match status" value="3"/>
</dbReference>
<keyword evidence="5" id="KW-0677">Repeat</keyword>
<dbReference type="InterPro" id="IPR036055">
    <property type="entry name" value="LDL_receptor-like_sf"/>
</dbReference>
<feature type="chain" id="PRO_5001983864" evidence="12">
    <location>
        <begin position="25"/>
        <end position="862"/>
    </location>
</feature>
<gene>
    <name evidence="14" type="primary">Lrp2_3</name>
    <name evidence="14" type="ORF">g.16584</name>
</gene>
<dbReference type="EMBL" id="GBXI01001301">
    <property type="protein sequence ID" value="JAD12991.1"/>
    <property type="molecule type" value="Transcribed_RNA"/>
</dbReference>
<feature type="disulfide bond" evidence="10">
    <location>
        <begin position="121"/>
        <end position="139"/>
    </location>
</feature>
<dbReference type="SUPFAM" id="SSF57535">
    <property type="entry name" value="Complement control module/SCR domain"/>
    <property type="match status" value="2"/>
</dbReference>
<dbReference type="Gene3D" id="4.10.400.10">
    <property type="entry name" value="Low-density Lipoprotein Receptor"/>
    <property type="match status" value="8"/>
</dbReference>
<evidence type="ECO:0000256" key="6">
    <source>
        <dbReference type="ARBA" id="ARBA00022989"/>
    </source>
</evidence>
<feature type="disulfide bond" evidence="10">
    <location>
        <begin position="420"/>
        <end position="432"/>
    </location>
</feature>
<dbReference type="OrthoDB" id="2019384at2759"/>
<comment type="caution">
    <text evidence="11">Lacks conserved residue(s) required for the propagation of feature annotation.</text>
</comment>
<evidence type="ECO:0000256" key="2">
    <source>
        <dbReference type="ARBA" id="ARBA00004308"/>
    </source>
</evidence>
<feature type="disulfide bond" evidence="10">
    <location>
        <begin position="73"/>
        <end position="91"/>
    </location>
</feature>
<feature type="disulfide bond" evidence="10">
    <location>
        <begin position="114"/>
        <end position="126"/>
    </location>
</feature>
<evidence type="ECO:0000256" key="4">
    <source>
        <dbReference type="ARBA" id="ARBA00022729"/>
    </source>
</evidence>
<evidence type="ECO:0000256" key="10">
    <source>
        <dbReference type="PROSITE-ProRule" id="PRU00124"/>
    </source>
</evidence>
<dbReference type="PROSITE" id="PS50068">
    <property type="entry name" value="LDLRA_2"/>
    <property type="match status" value="8"/>
</dbReference>
<feature type="disulfide bond" evidence="10">
    <location>
        <begin position="284"/>
        <end position="296"/>
    </location>
</feature>
<dbReference type="InterPro" id="IPR050685">
    <property type="entry name" value="LDLR"/>
</dbReference>
<evidence type="ECO:0000256" key="11">
    <source>
        <dbReference type="PROSITE-ProRule" id="PRU00302"/>
    </source>
</evidence>
<comment type="subcellular location">
    <subcellularLocation>
        <location evidence="2">Endomembrane system</location>
    </subcellularLocation>
    <subcellularLocation>
        <location evidence="1">Membrane</location>
        <topology evidence="1">Single-pass membrane protein</topology>
    </subcellularLocation>
</comment>
<keyword evidence="8 10" id="KW-1015">Disulfide bond</keyword>
<sequence length="862" mass="95884">MFKYFKYLLCAQIVICQIYTVVSSNDDWLCNDKVNTTIAESKVCDGSVDCSNGRDETARICAAKVCKEHEYRCAYGACISAELKCNKQIDCYDRSDETEFLCMENVFDKIQGSCSDEEFQCDSGECIDVMDMCNGFTDCQDASDETVNSCAHIECSDASFRCAYGACINLKQVANQVWDCADGSDEPVVDEVLTDTVSEVEKDVAMPVTCSIPYDKPNLLISLNKTGETNRNLRLFDKILRNDTVDFKCLPGFQLFGMQQLKCVDNDWYREWPHCERTTPILPCKASEVACENGDCIESARICNGVKDCADGSDEILPKCVNLTCTKNEYRCKYGACIPDGMKCNKVIDCADGSDETTLLCTQDYNDYARLVKGNCESEELAQCRLGSDECILIEDLCNGRTDCSDGHDETVEMCAHVECSDSSFTCAYGACIPYTALCDGEVDCADGSDEYAELCASIIEENEKYEAKYNFDDSYAANLEKFDAMKEKEILVEEVVLGTTTSSILTENNTTNTDYLPEMKPFRRPVILTEKSVPQRRCLIPANRVALRAINAAENVTLKVGSQIDNNTIVKFSCEDTWYLVDGDTDVLCMATGEWSSAVPKCEKRCPPLWNGISTNTTCIYKNELADCQAYSKPDTTAIVTCAESYKQINKWQKLSCGIDGEWDKTKLKCQPKCVKQTKENPTNMAVVVNIFRLSPDERNPTHLKYKKACSGTILSPKLVLTHDLCLNRNDLKNSIAGNDPILYTILPSSMSIESFGQYEQLNGRHNISQIILADGGNSPSAPAIIVLVDYFAPALKPICLKFPLSCGSNENGNSTTGLIEGTAILNSDACFVVVSRSQFIYMDEYQQWLEIKMSLHNYLL</sequence>
<keyword evidence="3" id="KW-0812">Transmembrane</keyword>
<dbReference type="CTD" id="105213583"/>
<feature type="domain" description="Sushi" evidence="13">
    <location>
        <begin position="208"/>
        <end position="277"/>
    </location>
</feature>
<dbReference type="GO" id="GO:0016192">
    <property type="term" value="P:vesicle-mediated transport"/>
    <property type="evidence" value="ECO:0007669"/>
    <property type="project" value="UniProtKB-ARBA"/>
</dbReference>
<feature type="disulfide bond" evidence="10">
    <location>
        <begin position="291"/>
        <end position="309"/>
    </location>
</feature>
<feature type="signal peptide" evidence="12">
    <location>
        <begin position="1"/>
        <end position="24"/>
    </location>
</feature>
<dbReference type="PANTHER" id="PTHR24270:SF61">
    <property type="entry name" value="EGF-LIKE DOMAIN-CONTAINING PROTEIN"/>
    <property type="match status" value="1"/>
</dbReference>
<evidence type="ECO:0000256" key="3">
    <source>
        <dbReference type="ARBA" id="ARBA00022692"/>
    </source>
</evidence>
<dbReference type="GeneID" id="105213583"/>
<evidence type="ECO:0000256" key="1">
    <source>
        <dbReference type="ARBA" id="ARBA00004167"/>
    </source>
</evidence>
<keyword evidence="7" id="KW-0472">Membrane</keyword>
<dbReference type="Gene3D" id="2.10.70.10">
    <property type="entry name" value="Complement Module, domain 1"/>
    <property type="match status" value="2"/>
</dbReference>
<feature type="disulfide bond" evidence="10">
    <location>
        <begin position="325"/>
        <end position="337"/>
    </location>
</feature>
<dbReference type="PROSITE" id="PS50923">
    <property type="entry name" value="SUSHI"/>
    <property type="match status" value="2"/>
</dbReference>
<keyword evidence="14" id="KW-0449">Lipoprotein</keyword>
<accession>A0A0A1XPN0</accession>
<evidence type="ECO:0000256" key="5">
    <source>
        <dbReference type="ARBA" id="ARBA00022737"/>
    </source>
</evidence>
<keyword evidence="9" id="KW-0325">Glycoprotein</keyword>
<dbReference type="PANTHER" id="PTHR24270">
    <property type="entry name" value="LOW-DENSITY LIPOPROTEIN RECEPTOR-RELATED"/>
    <property type="match status" value="1"/>
</dbReference>
<dbReference type="InterPro" id="IPR000436">
    <property type="entry name" value="Sushi_SCR_CCP_dom"/>
</dbReference>
<dbReference type="Pfam" id="PF00084">
    <property type="entry name" value="Sushi"/>
    <property type="match status" value="2"/>
</dbReference>
<feature type="domain" description="Sushi" evidence="13">
    <location>
        <begin position="537"/>
        <end position="605"/>
    </location>
</feature>
<keyword evidence="4 12" id="KW-0732">Signal</keyword>
<protein>
    <submittedName>
        <fullName evidence="14">Low-density lipoprotein receptor-related protein 2</fullName>
    </submittedName>
</protein>
<dbReference type="Pfam" id="PF00057">
    <property type="entry name" value="Ldl_recept_a"/>
    <property type="match status" value="6"/>
</dbReference>
<keyword evidence="11" id="KW-0768">Sushi</keyword>
<reference evidence="14" key="2">
    <citation type="journal article" date="2015" name="Gigascience">
        <title>Reconstructing a comprehensive transcriptome assembly of a white-pupal translocated strain of the pest fruit fly Bactrocera cucurbitae.</title>
        <authorList>
            <person name="Sim S.B."/>
            <person name="Calla B."/>
            <person name="Hall B."/>
            <person name="DeRego T."/>
            <person name="Geib S.M."/>
        </authorList>
    </citation>
    <scope>NUCLEOTIDE SEQUENCE</scope>
</reference>
<dbReference type="GO" id="GO:0012505">
    <property type="term" value="C:endomembrane system"/>
    <property type="evidence" value="ECO:0007669"/>
    <property type="project" value="UniProtKB-SubCell"/>
</dbReference>
<feature type="disulfide bond" evidence="10">
    <location>
        <begin position="427"/>
        <end position="445"/>
    </location>
</feature>
<dbReference type="InterPro" id="IPR002172">
    <property type="entry name" value="LDrepeatLR_classA_rpt"/>
</dbReference>
<dbReference type="AlphaFoldDB" id="A0A0A1XPN0"/>
<feature type="disulfide bond" evidence="10">
    <location>
        <begin position="162"/>
        <end position="180"/>
    </location>
</feature>
<organism evidence="14">
    <name type="scientific">Zeugodacus cucurbitae</name>
    <name type="common">Melon fruit fly</name>
    <name type="synonym">Bactrocera cucurbitae</name>
    <dbReference type="NCBI Taxonomy" id="28588"/>
    <lineage>
        <taxon>Eukaryota</taxon>
        <taxon>Metazoa</taxon>
        <taxon>Ecdysozoa</taxon>
        <taxon>Arthropoda</taxon>
        <taxon>Hexapoda</taxon>
        <taxon>Insecta</taxon>
        <taxon>Pterygota</taxon>
        <taxon>Neoptera</taxon>
        <taxon>Endopterygota</taxon>
        <taxon>Diptera</taxon>
        <taxon>Brachycera</taxon>
        <taxon>Muscomorpha</taxon>
        <taxon>Tephritoidea</taxon>
        <taxon>Tephritidae</taxon>
        <taxon>Zeugodacus</taxon>
        <taxon>Zeugodacus</taxon>
    </lineage>
</organism>
<dbReference type="PRINTS" id="PR00261">
    <property type="entry name" value="LDLRECEPTOR"/>
</dbReference>
<dbReference type="InterPro" id="IPR023415">
    <property type="entry name" value="LDLR_class-A_CS"/>
</dbReference>
<evidence type="ECO:0000256" key="12">
    <source>
        <dbReference type="SAM" id="SignalP"/>
    </source>
</evidence>
<reference evidence="14" key="1">
    <citation type="submission" date="2014-11" db="EMBL/GenBank/DDBJ databases">
        <authorList>
            <person name="Geib S."/>
        </authorList>
    </citation>
    <scope>NUCLEOTIDE SEQUENCE</scope>
</reference>
<dbReference type="FunFam" id="4.10.400.10:FF:000034">
    <property type="entry name" value="Low-density lipoprotein receptor-related protein 2"/>
    <property type="match status" value="1"/>
</dbReference>
<evidence type="ECO:0000256" key="9">
    <source>
        <dbReference type="ARBA" id="ARBA00023180"/>
    </source>
</evidence>